<evidence type="ECO:0000259" key="9">
    <source>
        <dbReference type="Pfam" id="PF01052"/>
    </source>
</evidence>
<dbReference type="Proteomes" id="UP001144297">
    <property type="component" value="Unassembled WGS sequence"/>
</dbReference>
<dbReference type="EMBL" id="BSDX01000001">
    <property type="protein sequence ID" value="GLI52510.1"/>
    <property type="molecule type" value="Genomic_DNA"/>
</dbReference>
<dbReference type="InterPro" id="IPR001172">
    <property type="entry name" value="FliN_T3SS_HrcQb"/>
</dbReference>
<keyword evidence="4" id="KW-1003">Cell membrane</keyword>
<comment type="similarity">
    <text evidence="2">Belongs to the FliN/MopA/SpaO family.</text>
</comment>
<name>A0A9W6GE89_9BACT</name>
<dbReference type="InterPro" id="IPR051469">
    <property type="entry name" value="FliN/MopA/SpaO"/>
</dbReference>
<comment type="caution">
    <text evidence="10">The sequence shown here is derived from an EMBL/GenBank/DDBJ whole genome shotgun (WGS) entry which is preliminary data.</text>
</comment>
<evidence type="ECO:0000256" key="8">
    <source>
        <dbReference type="SAM" id="MobiDB-lite"/>
    </source>
</evidence>
<evidence type="ECO:0000256" key="4">
    <source>
        <dbReference type="ARBA" id="ARBA00022475"/>
    </source>
</evidence>
<evidence type="ECO:0000256" key="2">
    <source>
        <dbReference type="ARBA" id="ARBA00009226"/>
    </source>
</evidence>
<dbReference type="GO" id="GO:0071973">
    <property type="term" value="P:bacterial-type flagellum-dependent cell motility"/>
    <property type="evidence" value="ECO:0007669"/>
    <property type="project" value="InterPro"/>
</dbReference>
<keyword evidence="10" id="KW-0969">Cilium</keyword>
<dbReference type="PANTHER" id="PTHR43484:SF1">
    <property type="entry name" value="FLAGELLAR MOTOR SWITCH PROTEIN FLIN"/>
    <property type="match status" value="1"/>
</dbReference>
<keyword evidence="10" id="KW-0966">Cell projection</keyword>
<evidence type="ECO:0000256" key="7">
    <source>
        <dbReference type="ARBA" id="ARBA00023136"/>
    </source>
</evidence>
<dbReference type="InterPro" id="IPR001543">
    <property type="entry name" value="FliN-like_C"/>
</dbReference>
<dbReference type="GO" id="GO:0009425">
    <property type="term" value="C:bacterial-type flagellum basal body"/>
    <property type="evidence" value="ECO:0007669"/>
    <property type="project" value="InterPro"/>
</dbReference>
<keyword evidence="10" id="KW-0282">Flagellum</keyword>
<keyword evidence="5" id="KW-0145">Chemotaxis</keyword>
<protein>
    <recommendedName>
        <fullName evidence="3">Flagellar motor switch protein FliN</fullName>
    </recommendedName>
</protein>
<reference evidence="10" key="1">
    <citation type="submission" date="2022-12" db="EMBL/GenBank/DDBJ databases">
        <title>Reference genome sequencing for broad-spectrum identification of bacterial and archaeal isolates by mass spectrometry.</title>
        <authorList>
            <person name="Sekiguchi Y."/>
            <person name="Tourlousse D.M."/>
        </authorList>
    </citation>
    <scope>NUCLEOTIDE SEQUENCE</scope>
    <source>
        <strain evidence="10">TSL-P1</strain>
    </source>
</reference>
<evidence type="ECO:0000256" key="1">
    <source>
        <dbReference type="ARBA" id="ARBA00004413"/>
    </source>
</evidence>
<dbReference type="PRINTS" id="PR00956">
    <property type="entry name" value="FLGMOTORFLIN"/>
</dbReference>
<sequence>MEEKEVQEQSSQEELEEELDMAKALEMEKAMKAKEEVQSPRIDEFTVTEEKPKTRDIDFILDIPLELVVVIGRTRILVQELLQLTQGSVVALDKLAGEPMEVYVNGKLVGRGEVVVVNEKFGIRITDIISPQERVKQLG</sequence>
<keyword evidence="11" id="KW-1185">Reference proteome</keyword>
<dbReference type="AlphaFoldDB" id="A0A9W6GE89"/>
<evidence type="ECO:0000313" key="10">
    <source>
        <dbReference type="EMBL" id="GLI52510.1"/>
    </source>
</evidence>
<organism evidence="10 11">
    <name type="scientific">Thermodesulfovibrio yellowstonii</name>
    <dbReference type="NCBI Taxonomy" id="28262"/>
    <lineage>
        <taxon>Bacteria</taxon>
        <taxon>Pseudomonadati</taxon>
        <taxon>Nitrospirota</taxon>
        <taxon>Thermodesulfovibrionia</taxon>
        <taxon>Thermodesulfovibrionales</taxon>
        <taxon>Thermodesulfovibrionaceae</taxon>
        <taxon>Thermodesulfovibrio</taxon>
    </lineage>
</organism>
<dbReference type="InterPro" id="IPR036429">
    <property type="entry name" value="SpoA-like_sf"/>
</dbReference>
<dbReference type="GO" id="GO:0003774">
    <property type="term" value="F:cytoskeletal motor activity"/>
    <property type="evidence" value="ECO:0007669"/>
    <property type="project" value="InterPro"/>
</dbReference>
<proteinExistence type="inferred from homology"/>
<dbReference type="SUPFAM" id="SSF101801">
    <property type="entry name" value="Surface presentation of antigens (SPOA)"/>
    <property type="match status" value="1"/>
</dbReference>
<gene>
    <name evidence="10" type="ORF">TISLANDTSLP1_02030</name>
</gene>
<dbReference type="PANTHER" id="PTHR43484">
    <property type="match status" value="1"/>
</dbReference>
<accession>A0A9W6GE89</accession>
<evidence type="ECO:0000256" key="5">
    <source>
        <dbReference type="ARBA" id="ARBA00022500"/>
    </source>
</evidence>
<feature type="region of interest" description="Disordered" evidence="8">
    <location>
        <begin position="1"/>
        <end position="21"/>
    </location>
</feature>
<dbReference type="Gene3D" id="2.30.330.10">
    <property type="entry name" value="SpoA-like"/>
    <property type="match status" value="1"/>
</dbReference>
<dbReference type="GO" id="GO:0006935">
    <property type="term" value="P:chemotaxis"/>
    <property type="evidence" value="ECO:0007669"/>
    <property type="project" value="UniProtKB-KW"/>
</dbReference>
<evidence type="ECO:0000256" key="6">
    <source>
        <dbReference type="ARBA" id="ARBA00022779"/>
    </source>
</evidence>
<dbReference type="NCBIfam" id="TIGR02480">
    <property type="entry name" value="fliN"/>
    <property type="match status" value="1"/>
</dbReference>
<comment type="subcellular location">
    <subcellularLocation>
        <location evidence="1">Cell membrane</location>
        <topology evidence="1">Peripheral membrane protein</topology>
        <orientation evidence="1">Cytoplasmic side</orientation>
    </subcellularLocation>
</comment>
<keyword evidence="6" id="KW-0283">Flagellar rotation</keyword>
<evidence type="ECO:0000256" key="3">
    <source>
        <dbReference type="ARBA" id="ARBA00021897"/>
    </source>
</evidence>
<evidence type="ECO:0000313" key="11">
    <source>
        <dbReference type="Proteomes" id="UP001144297"/>
    </source>
</evidence>
<keyword evidence="7" id="KW-0472">Membrane</keyword>
<dbReference type="GO" id="GO:0005886">
    <property type="term" value="C:plasma membrane"/>
    <property type="evidence" value="ECO:0007669"/>
    <property type="project" value="UniProtKB-SubCell"/>
</dbReference>
<dbReference type="Pfam" id="PF01052">
    <property type="entry name" value="FliMN_C"/>
    <property type="match status" value="1"/>
</dbReference>
<feature type="domain" description="Flagellar motor switch protein FliN-like C-terminal" evidence="9">
    <location>
        <begin position="60"/>
        <end position="129"/>
    </location>
</feature>
<dbReference type="InterPro" id="IPR012826">
    <property type="entry name" value="FliN"/>
</dbReference>